<name>A0A8T3BNE5_DENNO</name>
<protein>
    <submittedName>
        <fullName evidence="2">Uncharacterized protein</fullName>
    </submittedName>
</protein>
<feature type="region of interest" description="Disordered" evidence="1">
    <location>
        <begin position="48"/>
        <end position="67"/>
    </location>
</feature>
<evidence type="ECO:0000313" key="2">
    <source>
        <dbReference type="EMBL" id="KAI0515885.1"/>
    </source>
</evidence>
<dbReference type="PROSITE" id="PS51257">
    <property type="entry name" value="PROKAR_LIPOPROTEIN"/>
    <property type="match status" value="1"/>
</dbReference>
<dbReference type="Proteomes" id="UP000829196">
    <property type="component" value="Unassembled WGS sequence"/>
</dbReference>
<comment type="caution">
    <text evidence="2">The sequence shown here is derived from an EMBL/GenBank/DDBJ whole genome shotgun (WGS) entry which is preliminary data.</text>
</comment>
<dbReference type="EMBL" id="JAGYWB010000007">
    <property type="protein sequence ID" value="KAI0515885.1"/>
    <property type="molecule type" value="Genomic_DNA"/>
</dbReference>
<gene>
    <name evidence="2" type="ORF">KFK09_008553</name>
</gene>
<keyword evidence="3" id="KW-1185">Reference proteome</keyword>
<proteinExistence type="predicted"/>
<accession>A0A8T3BNE5</accession>
<organism evidence="2 3">
    <name type="scientific">Dendrobium nobile</name>
    <name type="common">Orchid</name>
    <dbReference type="NCBI Taxonomy" id="94219"/>
    <lineage>
        <taxon>Eukaryota</taxon>
        <taxon>Viridiplantae</taxon>
        <taxon>Streptophyta</taxon>
        <taxon>Embryophyta</taxon>
        <taxon>Tracheophyta</taxon>
        <taxon>Spermatophyta</taxon>
        <taxon>Magnoliopsida</taxon>
        <taxon>Liliopsida</taxon>
        <taxon>Asparagales</taxon>
        <taxon>Orchidaceae</taxon>
        <taxon>Epidendroideae</taxon>
        <taxon>Malaxideae</taxon>
        <taxon>Dendrobiinae</taxon>
        <taxon>Dendrobium</taxon>
    </lineage>
</organism>
<dbReference type="AlphaFoldDB" id="A0A8T3BNE5"/>
<reference evidence="2" key="1">
    <citation type="journal article" date="2022" name="Front. Genet.">
        <title>Chromosome-Scale Assembly of the Dendrobium nobile Genome Provides Insights Into the Molecular Mechanism of the Biosynthesis of the Medicinal Active Ingredient of Dendrobium.</title>
        <authorList>
            <person name="Xu Q."/>
            <person name="Niu S.-C."/>
            <person name="Li K.-L."/>
            <person name="Zheng P.-J."/>
            <person name="Zhang X.-J."/>
            <person name="Jia Y."/>
            <person name="Liu Y."/>
            <person name="Niu Y.-X."/>
            <person name="Yu L.-H."/>
            <person name="Chen D.-F."/>
            <person name="Zhang G.-Q."/>
        </authorList>
    </citation>
    <scope>NUCLEOTIDE SEQUENCE</scope>
    <source>
        <tissue evidence="2">Leaf</tissue>
    </source>
</reference>
<sequence length="90" mass="10041">MKPNGFQWEPPSFFFQLHSQALASSPNLILSCSVNPLTRAPQIPIQLQKATSDSSHKARSVFTKSRSRHPLSAIILPDSRFGLQNLRSPQ</sequence>
<evidence type="ECO:0000256" key="1">
    <source>
        <dbReference type="SAM" id="MobiDB-lite"/>
    </source>
</evidence>
<evidence type="ECO:0000313" key="3">
    <source>
        <dbReference type="Proteomes" id="UP000829196"/>
    </source>
</evidence>